<reference evidence="3 4" key="1">
    <citation type="submission" date="2023-08" db="EMBL/GenBank/DDBJ databases">
        <authorList>
            <person name="Folkvardsen B D."/>
            <person name="Norman A."/>
        </authorList>
    </citation>
    <scope>NUCLEOTIDE SEQUENCE [LARGE SCALE GENOMIC DNA]</scope>
    <source>
        <strain evidence="3 4">Mu0102</strain>
    </source>
</reference>
<accession>A0ABN9NPT4</accession>
<sequence length="263" mass="28123">MTNPNVPRPNPKRDEWVEWARRNVDGDEQAIQRAADAALRSLRAGATANQAADTARAAAADPTPPQDLHRAQTESEPQVAPSVDVNAPPGTIVGRAKRVSKQQQLASGGSIQTLEFQLCPPDGAPPVLVQMRGILLEGGILDGDLVQVPSATGNSGFIETDYAYNLTRDTAVQMRKGITGAIGLSDATIGRRWTTAKFVVAGVVLCGFFVVAAVVAIFFFTAAPRVGDQIRQDQQEHQEVKADWCRSARDAGMELPQVCDGLI</sequence>
<keyword evidence="2" id="KW-1133">Transmembrane helix</keyword>
<feature type="compositionally biased region" description="Low complexity" evidence="1">
    <location>
        <begin position="44"/>
        <end position="61"/>
    </location>
</feature>
<evidence type="ECO:0000256" key="1">
    <source>
        <dbReference type="SAM" id="MobiDB-lite"/>
    </source>
</evidence>
<evidence type="ECO:0000256" key="2">
    <source>
        <dbReference type="SAM" id="Phobius"/>
    </source>
</evidence>
<keyword evidence="2" id="KW-0472">Membrane</keyword>
<evidence type="ECO:0000313" key="4">
    <source>
        <dbReference type="Proteomes" id="UP001190464"/>
    </source>
</evidence>
<organism evidence="3 4">
    <name type="scientific">[Mycobacterium] holstebronense</name>
    <dbReference type="NCBI Taxonomy" id="3064288"/>
    <lineage>
        <taxon>Bacteria</taxon>
        <taxon>Bacillati</taxon>
        <taxon>Actinomycetota</taxon>
        <taxon>Actinomycetes</taxon>
        <taxon>Mycobacteriales</taxon>
        <taxon>Mycobacteriaceae</taxon>
        <taxon>Mycolicibacterium</taxon>
    </lineage>
</organism>
<evidence type="ECO:0000313" key="3">
    <source>
        <dbReference type="EMBL" id="CAJ1510173.1"/>
    </source>
</evidence>
<protein>
    <submittedName>
        <fullName evidence="3">Uncharacterized protein</fullName>
    </submittedName>
</protein>
<dbReference type="Proteomes" id="UP001190464">
    <property type="component" value="Chromosome"/>
</dbReference>
<gene>
    <name evidence="3" type="ORF">MU0102_004035</name>
</gene>
<keyword evidence="4" id="KW-1185">Reference proteome</keyword>
<feature type="region of interest" description="Disordered" evidence="1">
    <location>
        <begin position="44"/>
        <end position="87"/>
    </location>
</feature>
<name>A0ABN9NPT4_9MYCO</name>
<dbReference type="RefSeq" id="WP_308484721.1">
    <property type="nucleotide sequence ID" value="NZ_OY726398.1"/>
</dbReference>
<dbReference type="EMBL" id="OY726398">
    <property type="protein sequence ID" value="CAJ1510173.1"/>
    <property type="molecule type" value="Genomic_DNA"/>
</dbReference>
<proteinExistence type="predicted"/>
<keyword evidence="2" id="KW-0812">Transmembrane</keyword>
<feature type="transmembrane region" description="Helical" evidence="2">
    <location>
        <begin position="198"/>
        <end position="222"/>
    </location>
</feature>